<dbReference type="InterPro" id="IPR011009">
    <property type="entry name" value="Kinase-like_dom_sf"/>
</dbReference>
<dbReference type="EMBL" id="CM007648">
    <property type="protein sequence ID" value="ONM14566.1"/>
    <property type="molecule type" value="Genomic_DNA"/>
</dbReference>
<dbReference type="SMR" id="A0A1D6E1L6"/>
<organism evidence="7">
    <name type="scientific">Zea mays</name>
    <name type="common">Maize</name>
    <dbReference type="NCBI Taxonomy" id="4577"/>
    <lineage>
        <taxon>Eukaryota</taxon>
        <taxon>Viridiplantae</taxon>
        <taxon>Streptophyta</taxon>
        <taxon>Embryophyta</taxon>
        <taxon>Tracheophyta</taxon>
        <taxon>Spermatophyta</taxon>
        <taxon>Magnoliopsida</taxon>
        <taxon>Liliopsida</taxon>
        <taxon>Poales</taxon>
        <taxon>Poaceae</taxon>
        <taxon>PACMAD clade</taxon>
        <taxon>Panicoideae</taxon>
        <taxon>Andropogonodae</taxon>
        <taxon>Andropogoneae</taxon>
        <taxon>Tripsacinae</taxon>
        <taxon>Zea</taxon>
    </lineage>
</organism>
<dbReference type="PROSITE" id="PS00108">
    <property type="entry name" value="PROTEIN_KINASE_ST"/>
    <property type="match status" value="1"/>
</dbReference>
<dbReference type="InterPro" id="IPR008271">
    <property type="entry name" value="Ser/Thr_kinase_AS"/>
</dbReference>
<protein>
    <submittedName>
        <fullName evidence="7">S-locus lectin kinase family protein</fullName>
    </submittedName>
</protein>
<dbReference type="Gene3D" id="1.10.510.10">
    <property type="entry name" value="Transferase(Phosphotransferase) domain 1"/>
    <property type="match status" value="1"/>
</dbReference>
<evidence type="ECO:0000256" key="1">
    <source>
        <dbReference type="ARBA" id="ARBA00022527"/>
    </source>
</evidence>
<keyword evidence="3" id="KW-0547">Nucleotide-binding</keyword>
<dbReference type="GO" id="GO:0004674">
    <property type="term" value="F:protein serine/threonine kinase activity"/>
    <property type="evidence" value="ECO:0007669"/>
    <property type="project" value="UniProtKB-KW"/>
</dbReference>
<dbReference type="PROSITE" id="PS50011">
    <property type="entry name" value="PROTEIN_KINASE_DOM"/>
    <property type="match status" value="1"/>
</dbReference>
<reference evidence="7" key="1">
    <citation type="submission" date="2015-12" db="EMBL/GenBank/DDBJ databases">
        <title>Update maize B73 reference genome by single molecule sequencing technologies.</title>
        <authorList>
            <consortium name="Maize Genome Sequencing Project"/>
            <person name="Ware D."/>
        </authorList>
    </citation>
    <scope>NUCLEOTIDE SEQUENCE [LARGE SCALE GENOMIC DNA]</scope>
    <source>
        <tissue evidence="7">Seedling</tissue>
    </source>
</reference>
<dbReference type="GO" id="GO:0030246">
    <property type="term" value="F:carbohydrate binding"/>
    <property type="evidence" value="ECO:0007669"/>
    <property type="project" value="UniProtKB-KW"/>
</dbReference>
<evidence type="ECO:0000256" key="4">
    <source>
        <dbReference type="ARBA" id="ARBA00022777"/>
    </source>
</evidence>
<dbReference type="SUPFAM" id="SSF56112">
    <property type="entry name" value="Protein kinase-like (PK-like)"/>
    <property type="match status" value="1"/>
</dbReference>
<dbReference type="FunFam" id="1.10.510.10:FF:001019">
    <property type="entry name" value="G-type lectin S-receptor-like serine/threonine-protein kinase B120"/>
    <property type="match status" value="1"/>
</dbReference>
<sequence>MVGKNSMKIARDLVMQEVVNDLNPSGQNLQNKEDLQGTLIDGIKEVVLSPADALSLIAAGEDPEKQRLLVWKKQFDIIEAIARGLLYLHRDSRLRVVHRDLKASNILLDADMKPKISDFGMARMFGGDQNQFNTNRVVGTFGYMSTEYTMEVFSPSSLTSTASES</sequence>
<evidence type="ECO:0000259" key="6">
    <source>
        <dbReference type="PROSITE" id="PS50011"/>
    </source>
</evidence>
<proteinExistence type="predicted"/>
<keyword evidence="7" id="KW-0430">Lectin</keyword>
<name>A0A1D6E1L6_MAIZE</name>
<keyword evidence="2" id="KW-0808">Transferase</keyword>
<accession>A0A1D6E1L6</accession>
<keyword evidence="4 7" id="KW-0418">Kinase</keyword>
<dbReference type="ExpressionAtlas" id="A0A1D6E1L6">
    <property type="expression patterns" value="baseline"/>
</dbReference>
<keyword evidence="1" id="KW-0723">Serine/threonine-protein kinase</keyword>
<dbReference type="PANTHER" id="PTHR27002">
    <property type="entry name" value="RECEPTOR-LIKE SERINE/THREONINE-PROTEIN KINASE SD1-8"/>
    <property type="match status" value="1"/>
</dbReference>
<dbReference type="EMBL" id="CM007648">
    <property type="protein sequence ID" value="ONM14563.1"/>
    <property type="molecule type" value="Genomic_DNA"/>
</dbReference>
<dbReference type="Pfam" id="PF00069">
    <property type="entry name" value="Pkinase"/>
    <property type="match status" value="1"/>
</dbReference>
<feature type="domain" description="Protein kinase" evidence="6">
    <location>
        <begin position="1"/>
        <end position="165"/>
    </location>
</feature>
<dbReference type="AlphaFoldDB" id="A0A1D6E1L6"/>
<keyword evidence="5" id="KW-0067">ATP-binding</keyword>
<dbReference type="GO" id="GO:0005524">
    <property type="term" value="F:ATP binding"/>
    <property type="evidence" value="ECO:0007669"/>
    <property type="project" value="UniProtKB-KW"/>
</dbReference>
<dbReference type="PANTHER" id="PTHR27002:SF898">
    <property type="entry name" value="RECEPTOR-LIKE SERINE_THREONINE-PROTEIN KINASE"/>
    <property type="match status" value="1"/>
</dbReference>
<evidence type="ECO:0000256" key="3">
    <source>
        <dbReference type="ARBA" id="ARBA00022741"/>
    </source>
</evidence>
<gene>
    <name evidence="7" type="ORF">ZEAMMB73_Zm00001d002507</name>
</gene>
<evidence type="ECO:0000256" key="5">
    <source>
        <dbReference type="ARBA" id="ARBA00022840"/>
    </source>
</evidence>
<dbReference type="InterPro" id="IPR000719">
    <property type="entry name" value="Prot_kinase_dom"/>
</dbReference>
<dbReference type="STRING" id="4577.A0A1D6E1L6"/>
<evidence type="ECO:0000313" key="7">
    <source>
        <dbReference type="EMBL" id="ONM14563.1"/>
    </source>
</evidence>
<evidence type="ECO:0000256" key="2">
    <source>
        <dbReference type="ARBA" id="ARBA00022679"/>
    </source>
</evidence>
<dbReference type="InParanoid" id="A0A1D6E1L6"/>